<dbReference type="RefSeq" id="WP_191813137.1">
    <property type="nucleotide sequence ID" value="NZ_JACSPV010000019.1"/>
</dbReference>
<comment type="caution">
    <text evidence="1">The sequence shown here is derived from an EMBL/GenBank/DDBJ whole genome shotgun (WGS) entry which is preliminary data.</text>
</comment>
<gene>
    <name evidence="1" type="ORF">H9631_12180</name>
</gene>
<accession>A0ABR8VM32</accession>
<evidence type="ECO:0000313" key="2">
    <source>
        <dbReference type="Proteomes" id="UP000648182"/>
    </source>
</evidence>
<organism evidence="1 2">
    <name type="scientific">Bacillus norwichensis</name>
    <dbReference type="NCBI Taxonomy" id="2762217"/>
    <lineage>
        <taxon>Bacteria</taxon>
        <taxon>Bacillati</taxon>
        <taxon>Bacillota</taxon>
        <taxon>Bacilli</taxon>
        <taxon>Bacillales</taxon>
        <taxon>Bacillaceae</taxon>
        <taxon>Bacillus</taxon>
    </lineage>
</organism>
<proteinExistence type="predicted"/>
<keyword evidence="2" id="KW-1185">Reference proteome</keyword>
<dbReference type="Proteomes" id="UP000648182">
    <property type="component" value="Unassembled WGS sequence"/>
</dbReference>
<sequence>MDYKAFYAEVADWIYQSNHMAMKHGLNSKEFWSWVTTSTGELCDKYKNNPLAQKQMIMLYQWLEDFSQGG</sequence>
<dbReference type="EMBL" id="JACSPV010000019">
    <property type="protein sequence ID" value="MBD8005837.1"/>
    <property type="molecule type" value="Genomic_DNA"/>
</dbReference>
<name>A0ABR8VM32_9BACI</name>
<reference evidence="1 2" key="1">
    <citation type="submission" date="2020-08" db="EMBL/GenBank/DDBJ databases">
        <title>A Genomic Blueprint of the Chicken Gut Microbiome.</title>
        <authorList>
            <person name="Gilroy R."/>
            <person name="Ravi A."/>
            <person name="Getino M."/>
            <person name="Pursley I."/>
            <person name="Horton D.L."/>
            <person name="Alikhan N.-F."/>
            <person name="Baker D."/>
            <person name="Gharbi K."/>
            <person name="Hall N."/>
            <person name="Watson M."/>
            <person name="Adriaenssens E.M."/>
            <person name="Foster-Nyarko E."/>
            <person name="Jarju S."/>
            <person name="Secka A."/>
            <person name="Antonio M."/>
            <person name="Oren A."/>
            <person name="Chaudhuri R."/>
            <person name="La Ragione R.M."/>
            <person name="Hildebrand F."/>
            <person name="Pallen M.J."/>
        </authorList>
    </citation>
    <scope>NUCLEOTIDE SEQUENCE [LARGE SCALE GENOMIC DNA]</scope>
    <source>
        <strain evidence="1 2">Sa1BUA2</strain>
    </source>
</reference>
<evidence type="ECO:0000313" key="1">
    <source>
        <dbReference type="EMBL" id="MBD8005837.1"/>
    </source>
</evidence>
<protein>
    <submittedName>
        <fullName evidence="1">Uncharacterized protein</fullName>
    </submittedName>
</protein>